<feature type="compositionally biased region" description="Polar residues" evidence="1">
    <location>
        <begin position="87"/>
        <end position="99"/>
    </location>
</feature>
<dbReference type="EMBL" id="JANPWB010000001">
    <property type="protein sequence ID" value="KAJ1215561.1"/>
    <property type="molecule type" value="Genomic_DNA"/>
</dbReference>
<comment type="caution">
    <text evidence="2">The sequence shown here is derived from an EMBL/GenBank/DDBJ whole genome shotgun (WGS) entry which is preliminary data.</text>
</comment>
<dbReference type="Proteomes" id="UP001066276">
    <property type="component" value="Chromosome 1_1"/>
</dbReference>
<evidence type="ECO:0000256" key="1">
    <source>
        <dbReference type="SAM" id="MobiDB-lite"/>
    </source>
</evidence>
<feature type="region of interest" description="Disordered" evidence="1">
    <location>
        <begin position="1"/>
        <end position="20"/>
    </location>
</feature>
<evidence type="ECO:0000313" key="2">
    <source>
        <dbReference type="EMBL" id="KAJ1215561.1"/>
    </source>
</evidence>
<sequence length="99" mass="10675">MAGDRQPCGLRSRSFPSLPLTSLCCRQKQKKRPENTPDLGSALGRGDASAARESETGLRGGPWRRGEPRLGTEKAGILRGAQKAARNRTSSRSELMNPA</sequence>
<proteinExistence type="predicted"/>
<name>A0AAV7WS09_PLEWA</name>
<dbReference type="AlphaFoldDB" id="A0AAV7WS09"/>
<evidence type="ECO:0000313" key="3">
    <source>
        <dbReference type="Proteomes" id="UP001066276"/>
    </source>
</evidence>
<accession>A0AAV7WS09</accession>
<reference evidence="2" key="1">
    <citation type="journal article" date="2022" name="bioRxiv">
        <title>Sequencing and chromosome-scale assembly of the giantPleurodeles waltlgenome.</title>
        <authorList>
            <person name="Brown T."/>
            <person name="Elewa A."/>
            <person name="Iarovenko S."/>
            <person name="Subramanian E."/>
            <person name="Araus A.J."/>
            <person name="Petzold A."/>
            <person name="Susuki M."/>
            <person name="Suzuki K.-i.T."/>
            <person name="Hayashi T."/>
            <person name="Toyoda A."/>
            <person name="Oliveira C."/>
            <person name="Osipova E."/>
            <person name="Leigh N.D."/>
            <person name="Simon A."/>
            <person name="Yun M.H."/>
        </authorList>
    </citation>
    <scope>NUCLEOTIDE SEQUENCE</scope>
    <source>
        <strain evidence="2">20211129_DDA</strain>
        <tissue evidence="2">Liver</tissue>
    </source>
</reference>
<gene>
    <name evidence="2" type="ORF">NDU88_003169</name>
</gene>
<keyword evidence="3" id="KW-1185">Reference proteome</keyword>
<organism evidence="2 3">
    <name type="scientific">Pleurodeles waltl</name>
    <name type="common">Iberian ribbed newt</name>
    <dbReference type="NCBI Taxonomy" id="8319"/>
    <lineage>
        <taxon>Eukaryota</taxon>
        <taxon>Metazoa</taxon>
        <taxon>Chordata</taxon>
        <taxon>Craniata</taxon>
        <taxon>Vertebrata</taxon>
        <taxon>Euteleostomi</taxon>
        <taxon>Amphibia</taxon>
        <taxon>Batrachia</taxon>
        <taxon>Caudata</taxon>
        <taxon>Salamandroidea</taxon>
        <taxon>Salamandridae</taxon>
        <taxon>Pleurodelinae</taxon>
        <taxon>Pleurodeles</taxon>
    </lineage>
</organism>
<protein>
    <submittedName>
        <fullName evidence="2">Uncharacterized protein</fullName>
    </submittedName>
</protein>
<feature type="region of interest" description="Disordered" evidence="1">
    <location>
        <begin position="26"/>
        <end position="99"/>
    </location>
</feature>